<organism evidence="3">
    <name type="scientific">Castellaniella ginsengisoli</name>
    <dbReference type="NCBI Taxonomy" id="546114"/>
    <lineage>
        <taxon>Bacteria</taxon>
        <taxon>Pseudomonadati</taxon>
        <taxon>Pseudomonadota</taxon>
        <taxon>Betaproteobacteria</taxon>
        <taxon>Burkholderiales</taxon>
        <taxon>Alcaligenaceae</taxon>
        <taxon>Castellaniella</taxon>
    </lineage>
</organism>
<name>A0AB39FYN8_9BURK</name>
<reference evidence="3" key="1">
    <citation type="submission" date="2024-05" db="EMBL/GenBank/DDBJ databases">
        <authorList>
            <person name="Luo Y.-C."/>
            <person name="Nicholds J."/>
            <person name="Mortimer T."/>
            <person name="Maboni G."/>
        </authorList>
    </citation>
    <scope>NUCLEOTIDE SEQUENCE</scope>
    <source>
        <strain evidence="3">140124</strain>
    </source>
</reference>
<feature type="domain" description="Anti-CBASS protein Acb1-like N-terminal" evidence="2">
    <location>
        <begin position="32"/>
        <end position="369"/>
    </location>
</feature>
<feature type="region of interest" description="Disordered" evidence="1">
    <location>
        <begin position="397"/>
        <end position="419"/>
    </location>
</feature>
<gene>
    <name evidence="3" type="ORF">ABRZ08_13120</name>
</gene>
<evidence type="ECO:0000259" key="2">
    <source>
        <dbReference type="Pfam" id="PF06381"/>
    </source>
</evidence>
<dbReference type="Pfam" id="PF06381">
    <property type="entry name" value="Phage_portal_3"/>
    <property type="match status" value="1"/>
</dbReference>
<evidence type="ECO:0000313" key="3">
    <source>
        <dbReference type="EMBL" id="XDJ85121.1"/>
    </source>
</evidence>
<dbReference type="EMBL" id="CP158268">
    <property type="protein sequence ID" value="XDJ85121.1"/>
    <property type="molecule type" value="Genomic_DNA"/>
</dbReference>
<evidence type="ECO:0000256" key="1">
    <source>
        <dbReference type="SAM" id="MobiDB-lite"/>
    </source>
</evidence>
<dbReference type="RefSeq" id="WP_368641755.1">
    <property type="nucleotide sequence ID" value="NZ_CP158268.1"/>
</dbReference>
<proteinExistence type="predicted"/>
<dbReference type="AlphaFoldDB" id="A0AB39FYN8"/>
<dbReference type="InterPro" id="IPR024459">
    <property type="entry name" value="Acb1-like_N"/>
</dbReference>
<sequence>MTQPLRLDGYESALIGPRRFDLAYAVQDAGLLYARGGLYARVIDMPADKAVARGVEVEGDDGRLKDELDRLKVLPTLADGLRWARLTGGAGIVIVADDGRVNQPLNPGKIHQIAELRVFDLNDISADERRYGDPTKANYGMPEFYRVHSGGAIFTVHESRLIEISGDPLPAKVRTRGIPWEGRSVAAQAFPAVTRYLEALRLSVNILQRKQQAIYGMKGLAEMIQGGLEPVVQKRISLVDKVRGVLNTVAIDSEDEYRIEDTNISGVKDVIQEEQVGLSAEVGIPVTILFGRSPGGLNATGDADFDGYHEMVEGLQRTRATPALERIVSLIYAQGSFSSPPDSWTIQWPPLRVPTEKERADVRKTNADAEAQEMNALETAAGLGVVSEEEAREYLEAQERYGLKPKAGPDGSADYANQT</sequence>
<accession>A0AB39FYN8</accession>
<protein>
    <submittedName>
        <fullName evidence="3">DUF1073 domain-containing protein</fullName>
    </submittedName>
</protein>